<dbReference type="Gene3D" id="1.25.40.10">
    <property type="entry name" value="Tetratricopeptide repeat domain"/>
    <property type="match status" value="1"/>
</dbReference>
<dbReference type="InterPro" id="IPR036388">
    <property type="entry name" value="WH-like_DNA-bd_sf"/>
</dbReference>
<gene>
    <name evidence="4" type="ORF">ACFOZ9_12775</name>
</gene>
<keyword evidence="1" id="KW-0547">Nucleotide-binding</keyword>
<dbReference type="PROSITE" id="PS50043">
    <property type="entry name" value="HTH_LUXR_2"/>
    <property type="match status" value="1"/>
</dbReference>
<dbReference type="SUPFAM" id="SSF46894">
    <property type="entry name" value="C-terminal effector domain of the bipartite response regulators"/>
    <property type="match status" value="1"/>
</dbReference>
<reference evidence="5" key="1">
    <citation type="journal article" date="2019" name="Int. J. Syst. Evol. Microbiol.">
        <title>The Global Catalogue of Microorganisms (GCM) 10K type strain sequencing project: providing services to taxonomists for standard genome sequencing and annotation.</title>
        <authorList>
            <consortium name="The Broad Institute Genomics Platform"/>
            <consortium name="The Broad Institute Genome Sequencing Center for Infectious Disease"/>
            <person name="Wu L."/>
            <person name="Ma J."/>
        </authorList>
    </citation>
    <scope>NUCLEOTIDE SEQUENCE [LARGE SCALE GENOMIC DNA]</scope>
    <source>
        <strain evidence="5">CCUG 56029</strain>
    </source>
</reference>
<protein>
    <submittedName>
        <fullName evidence="4">ATP-binding protein</fullName>
    </submittedName>
</protein>
<dbReference type="InterPro" id="IPR003593">
    <property type="entry name" value="AAA+_ATPase"/>
</dbReference>
<dbReference type="InterPro" id="IPR000792">
    <property type="entry name" value="Tscrpt_reg_LuxR_C"/>
</dbReference>
<dbReference type="Pfam" id="PF13191">
    <property type="entry name" value="AAA_16"/>
    <property type="match status" value="1"/>
</dbReference>
<keyword evidence="2 4" id="KW-0067">ATP-binding</keyword>
<dbReference type="InterPro" id="IPR011990">
    <property type="entry name" value="TPR-like_helical_dom_sf"/>
</dbReference>
<dbReference type="Proteomes" id="UP001595998">
    <property type="component" value="Unassembled WGS sequence"/>
</dbReference>
<sequence length="872" mass="94720">MNLLERASPLGRLIEWSKEAAAGEGRLVLLAGEAGVGKTVFLREFARCVGQRQVLTGACDPLSTPRPLGPLQDVAGSVGGAFEQLLQTSTPRDLIFRAFLALLSSGRPFRTVVFEDVHWADDATLDLLRFLGRRLDRTRSLLIASYREEEVGPRHPLRAVLGDLATSPAARRLTLSSLSEAAVTHLARGGGLDPATLYLQTGGNPFYVTEVIAAGTEGVPATVRDAVLARAARLSVAAQSVLEAAAVIGARIELWLLQGVVPDCWPALQECVELGVLHAQGDSLTFRHELARQALLSSLSLPERLRLHQTVLRVLQQAPERAVDAARYAEHAEAAQDGPATIRYAVHAARQASELRAHREACAQYARALRHAGALPPTERAELLEVYADECLITDQPERAVTARQAALAIWQGTGERQREAVTLAQLSRLLVGMGRNAQAEAASQRSLDLLSVLPPGPGEAFAFWCQAHLRMLNRDNDEAVRWGRRAIDRAEQLQDRTLLVLALNTVGTATLLKEDESGRALLERSLELAREAGFDEHVALAYRMLSSVAGELYQFEMADRYLGLGLPFCTERDIDGHRFYMLAWQALSHLYQGRWAEAAQTALTVTARRELSATSRIMALLALGRVRARRGDPEAWDALDEALEMALQTGTLQRLAPVRAARAEAAWLAGNPDRTREEATTAYGLACEHQHRWFAGELAYWCAQAGAPPTVSVEVAAPYALQQAGRWQEAAAEWDRLHCPYEAARALAGSGQVPDLLQARQRFETVGAAPAALAVTRQLRQLGARGIPRGPRPTTLAHPTGLTARELQVLALLTSGLHDAEIGQALQISTKTAGHHVSAILAKLGVRSRVEAAREATRLNLTSGGEQPSPR</sequence>
<evidence type="ECO:0000313" key="5">
    <source>
        <dbReference type="Proteomes" id="UP001595998"/>
    </source>
</evidence>
<dbReference type="InterPro" id="IPR016032">
    <property type="entry name" value="Sig_transdc_resp-reg_C-effctor"/>
</dbReference>
<organism evidence="4 5">
    <name type="scientific">Deinococcus navajonensis</name>
    <dbReference type="NCBI Taxonomy" id="309884"/>
    <lineage>
        <taxon>Bacteria</taxon>
        <taxon>Thermotogati</taxon>
        <taxon>Deinococcota</taxon>
        <taxon>Deinococci</taxon>
        <taxon>Deinococcales</taxon>
        <taxon>Deinococcaceae</taxon>
        <taxon>Deinococcus</taxon>
    </lineage>
</organism>
<dbReference type="CDD" id="cd06170">
    <property type="entry name" value="LuxR_C_like"/>
    <property type="match status" value="1"/>
</dbReference>
<evidence type="ECO:0000313" key="4">
    <source>
        <dbReference type="EMBL" id="MFC4427085.1"/>
    </source>
</evidence>
<dbReference type="SUPFAM" id="SSF52540">
    <property type="entry name" value="P-loop containing nucleoside triphosphate hydrolases"/>
    <property type="match status" value="1"/>
</dbReference>
<keyword evidence="5" id="KW-1185">Reference proteome</keyword>
<accession>A0ABV8XRX5</accession>
<dbReference type="PANTHER" id="PTHR16305">
    <property type="entry name" value="TESTICULAR SOLUBLE ADENYLYL CYCLASE"/>
    <property type="match status" value="1"/>
</dbReference>
<evidence type="ECO:0000256" key="1">
    <source>
        <dbReference type="ARBA" id="ARBA00022741"/>
    </source>
</evidence>
<dbReference type="InterPro" id="IPR027417">
    <property type="entry name" value="P-loop_NTPase"/>
</dbReference>
<proteinExistence type="predicted"/>
<evidence type="ECO:0000259" key="3">
    <source>
        <dbReference type="PROSITE" id="PS50043"/>
    </source>
</evidence>
<dbReference type="SUPFAM" id="SSF48452">
    <property type="entry name" value="TPR-like"/>
    <property type="match status" value="1"/>
</dbReference>
<dbReference type="PANTHER" id="PTHR16305:SF28">
    <property type="entry name" value="GUANYLATE CYCLASE DOMAIN-CONTAINING PROTEIN"/>
    <property type="match status" value="1"/>
</dbReference>
<name>A0ABV8XRX5_9DEIO</name>
<feature type="domain" description="HTH luxR-type" evidence="3">
    <location>
        <begin position="796"/>
        <end position="861"/>
    </location>
</feature>
<dbReference type="SMART" id="SM00421">
    <property type="entry name" value="HTH_LUXR"/>
    <property type="match status" value="1"/>
</dbReference>
<dbReference type="Pfam" id="PF00196">
    <property type="entry name" value="GerE"/>
    <property type="match status" value="1"/>
</dbReference>
<dbReference type="PRINTS" id="PR00038">
    <property type="entry name" value="HTHLUXR"/>
</dbReference>
<dbReference type="EMBL" id="JBHSEH010000016">
    <property type="protein sequence ID" value="MFC4427085.1"/>
    <property type="molecule type" value="Genomic_DNA"/>
</dbReference>
<dbReference type="InterPro" id="IPR041664">
    <property type="entry name" value="AAA_16"/>
</dbReference>
<dbReference type="Gene3D" id="1.10.10.10">
    <property type="entry name" value="Winged helix-like DNA-binding domain superfamily/Winged helix DNA-binding domain"/>
    <property type="match status" value="1"/>
</dbReference>
<comment type="caution">
    <text evidence="4">The sequence shown here is derived from an EMBL/GenBank/DDBJ whole genome shotgun (WGS) entry which is preliminary data.</text>
</comment>
<dbReference type="GO" id="GO:0005524">
    <property type="term" value="F:ATP binding"/>
    <property type="evidence" value="ECO:0007669"/>
    <property type="project" value="UniProtKB-KW"/>
</dbReference>
<dbReference type="SMART" id="SM00382">
    <property type="entry name" value="AAA"/>
    <property type="match status" value="1"/>
</dbReference>
<dbReference type="RefSeq" id="WP_380040219.1">
    <property type="nucleotide sequence ID" value="NZ_JBHSEH010000016.1"/>
</dbReference>
<evidence type="ECO:0000256" key="2">
    <source>
        <dbReference type="ARBA" id="ARBA00022840"/>
    </source>
</evidence>